<dbReference type="InterPro" id="IPR051783">
    <property type="entry name" value="NAD(P)-dependent_oxidoreduct"/>
</dbReference>
<reference evidence="1 2" key="1">
    <citation type="submission" date="2018-11" db="EMBL/GenBank/DDBJ databases">
        <title>Whole genome sequence of Bibersteinia trehalosi strain OADDL-BT1 an multidrug resistant pathogen isolate.</title>
        <authorList>
            <person name="Couger M."/>
            <person name="Ramachandran A."/>
        </authorList>
    </citation>
    <scope>NUCLEOTIDE SEQUENCE [LARGE SCALE GENOMIC DNA]</scope>
    <source>
        <strain evidence="1 2">OADDL-BT1</strain>
    </source>
</reference>
<evidence type="ECO:0000313" key="2">
    <source>
        <dbReference type="Proteomes" id="UP000276010"/>
    </source>
</evidence>
<evidence type="ECO:0000313" key="1">
    <source>
        <dbReference type="EMBL" id="RRN00953.1"/>
    </source>
</evidence>
<dbReference type="Proteomes" id="UP000276010">
    <property type="component" value="Unassembled WGS sequence"/>
</dbReference>
<dbReference type="SUPFAM" id="SSF51735">
    <property type="entry name" value="NAD(P)-binding Rossmann-fold domains"/>
    <property type="match status" value="1"/>
</dbReference>
<dbReference type="RefSeq" id="WP_125135278.1">
    <property type="nucleotide sequence ID" value="NZ_RRUC01000045.1"/>
</dbReference>
<dbReference type="GO" id="GO:0004029">
    <property type="term" value="F:aldehyde dehydrogenase (NAD+) activity"/>
    <property type="evidence" value="ECO:0007669"/>
    <property type="project" value="TreeGrafter"/>
</dbReference>
<dbReference type="STRING" id="1263831.F543_15590"/>
<dbReference type="GO" id="GO:0005737">
    <property type="term" value="C:cytoplasm"/>
    <property type="evidence" value="ECO:0007669"/>
    <property type="project" value="TreeGrafter"/>
</dbReference>
<dbReference type="InterPro" id="IPR036291">
    <property type="entry name" value="NAD(P)-bd_dom_sf"/>
</dbReference>
<comment type="caution">
    <text evidence="1">The sequence shown here is derived from an EMBL/GenBank/DDBJ whole genome shotgun (WGS) entry which is preliminary data.</text>
</comment>
<name>A0A426FFI0_BIBTR</name>
<organism evidence="1 2">
    <name type="scientific">Bibersteinia trehalosi</name>
    <name type="common">Pasteurella trehalosi</name>
    <dbReference type="NCBI Taxonomy" id="47735"/>
    <lineage>
        <taxon>Bacteria</taxon>
        <taxon>Pseudomonadati</taxon>
        <taxon>Pseudomonadota</taxon>
        <taxon>Gammaproteobacteria</taxon>
        <taxon>Pasteurellales</taxon>
        <taxon>Pasteurellaceae</taxon>
        <taxon>Bibersteinia</taxon>
    </lineage>
</organism>
<dbReference type="Gene3D" id="3.40.50.720">
    <property type="entry name" value="NAD(P)-binding Rossmann-like Domain"/>
    <property type="match status" value="1"/>
</dbReference>
<proteinExistence type="predicted"/>
<dbReference type="PANTHER" id="PTHR48079:SF6">
    <property type="entry name" value="NAD(P)-BINDING DOMAIN-CONTAINING PROTEIN-RELATED"/>
    <property type="match status" value="1"/>
</dbReference>
<dbReference type="PANTHER" id="PTHR48079">
    <property type="entry name" value="PROTEIN YEEZ"/>
    <property type="match status" value="1"/>
</dbReference>
<accession>A0A426FFI0</accession>
<sequence>MRSIKNVSIWGLGWLGLPLAEYLQQQGWQVKGTKRKVEHCSIENYSFDLNQFAISDELYAVLQSEAMIITLPPNTTTPEKYREGIQRLVRKAQQHGLAHLIFISSTSVLPMQTGRFDENTPTAPSLLADLEQWLLSQPIHCDILRLAGLVGKQRHPVYYLASKQQLSGANQPVNLVHLDDAIHAITLLLEKPNGARIFHLCAPEHPTRQAYYCDMAQQLQLPTLHFLPEKDPLERIILADKICYTLGFQYRYRSPYDFKHENRSKKA</sequence>
<dbReference type="EMBL" id="RRUC01000045">
    <property type="protein sequence ID" value="RRN00953.1"/>
    <property type="molecule type" value="Genomic_DNA"/>
</dbReference>
<dbReference type="AlphaFoldDB" id="A0A426FFI0"/>
<protein>
    <submittedName>
        <fullName evidence="1">GDP-L-fucose synthase</fullName>
    </submittedName>
</protein>
<gene>
    <name evidence="1" type="ORF">EIM44_09865</name>
</gene>